<dbReference type="KEGG" id="abas:ACPOL_2721"/>
<evidence type="ECO:0000313" key="2">
    <source>
        <dbReference type="EMBL" id="AXC12034.1"/>
    </source>
</evidence>
<protein>
    <submittedName>
        <fullName evidence="2">Uncharacterized protein</fullName>
    </submittedName>
</protein>
<sequence length="39" mass="4322">MKAPRSTSLFTKAMPILVVFGLVVSDLVKLVHVYQAPQH</sequence>
<name>A0A2Z5FZT1_9BACT</name>
<keyword evidence="1" id="KW-0812">Transmembrane</keyword>
<dbReference type="AlphaFoldDB" id="A0A2Z5FZT1"/>
<evidence type="ECO:0000313" key="3">
    <source>
        <dbReference type="Proteomes" id="UP000253606"/>
    </source>
</evidence>
<evidence type="ECO:0000256" key="1">
    <source>
        <dbReference type="SAM" id="Phobius"/>
    </source>
</evidence>
<gene>
    <name evidence="2" type="ORF">ACPOL_2721</name>
</gene>
<dbReference type="Proteomes" id="UP000253606">
    <property type="component" value="Chromosome"/>
</dbReference>
<organism evidence="2 3">
    <name type="scientific">Acidisarcina polymorpha</name>
    <dbReference type="NCBI Taxonomy" id="2211140"/>
    <lineage>
        <taxon>Bacteria</taxon>
        <taxon>Pseudomonadati</taxon>
        <taxon>Acidobacteriota</taxon>
        <taxon>Terriglobia</taxon>
        <taxon>Terriglobales</taxon>
        <taxon>Acidobacteriaceae</taxon>
        <taxon>Acidisarcina</taxon>
    </lineage>
</organism>
<reference evidence="2 3" key="1">
    <citation type="journal article" date="2018" name="Front. Microbiol.">
        <title>Hydrolytic Capabilities as a Key to Environmental Success: Chitinolytic and Cellulolytic Acidobacteria From Acidic Sub-arctic Soils and Boreal Peatlands.</title>
        <authorList>
            <person name="Belova S.E."/>
            <person name="Ravin N.V."/>
            <person name="Pankratov T.A."/>
            <person name="Rakitin A.L."/>
            <person name="Ivanova A.A."/>
            <person name="Beletsky A.V."/>
            <person name="Mardanov A.V."/>
            <person name="Sinninghe Damste J.S."/>
            <person name="Dedysh S.N."/>
        </authorList>
    </citation>
    <scope>NUCLEOTIDE SEQUENCE [LARGE SCALE GENOMIC DNA]</scope>
    <source>
        <strain evidence="2 3">SBC82</strain>
    </source>
</reference>
<keyword evidence="1" id="KW-1133">Transmembrane helix</keyword>
<feature type="transmembrane region" description="Helical" evidence="1">
    <location>
        <begin position="12"/>
        <end position="34"/>
    </location>
</feature>
<keyword evidence="3" id="KW-1185">Reference proteome</keyword>
<accession>A0A2Z5FZT1</accession>
<proteinExistence type="predicted"/>
<dbReference type="EMBL" id="CP030840">
    <property type="protein sequence ID" value="AXC12034.1"/>
    <property type="molecule type" value="Genomic_DNA"/>
</dbReference>
<keyword evidence="1" id="KW-0472">Membrane</keyword>